<dbReference type="Proteomes" id="UP000070501">
    <property type="component" value="Unassembled WGS sequence"/>
</dbReference>
<feature type="non-terminal residue" evidence="4">
    <location>
        <position position="1"/>
    </location>
</feature>
<dbReference type="STRING" id="196109.A0A136INZ1"/>
<keyword evidence="2 3" id="KW-0040">ANK repeat</keyword>
<name>A0A136INZ1_9PEZI</name>
<dbReference type="Pfam" id="PF13637">
    <property type="entry name" value="Ank_4"/>
    <property type="match status" value="1"/>
</dbReference>
<dbReference type="SMART" id="SM00248">
    <property type="entry name" value="ANK"/>
    <property type="match status" value="3"/>
</dbReference>
<reference evidence="5" key="1">
    <citation type="submission" date="2016-02" db="EMBL/GenBank/DDBJ databases">
        <title>Draft genome sequence of Microdochium bolleyi, a fungal endophyte of beachgrass.</title>
        <authorList>
            <consortium name="DOE Joint Genome Institute"/>
            <person name="David A.S."/>
            <person name="May G."/>
            <person name="Haridas S."/>
            <person name="Lim J."/>
            <person name="Wang M."/>
            <person name="Labutti K."/>
            <person name="Lipzen A."/>
            <person name="Barry K."/>
            <person name="Grigoriev I.V."/>
        </authorList>
    </citation>
    <scope>NUCLEOTIDE SEQUENCE [LARGE SCALE GENOMIC DNA]</scope>
    <source>
        <strain evidence="5">J235TASD1</strain>
    </source>
</reference>
<feature type="repeat" description="ANK" evidence="3">
    <location>
        <begin position="44"/>
        <end position="76"/>
    </location>
</feature>
<dbReference type="PROSITE" id="PS50088">
    <property type="entry name" value="ANK_REPEAT"/>
    <property type="match status" value="1"/>
</dbReference>
<sequence length="352" mass="39475">QKQNDEHQAQIIENFHDAVRSCNVAAVTRIVSSGIVSPDVTDDIGTTPLILAIHTGNANMVRCLLQLGAQVNALAAYGDDGDAATRHGRLYMRSQSERPYPLRTALQVAAFEGNMVLVKLLMTEFGADDSIIAPDGQHALRLAAEKGHREIVAYLPSRRGGEFRRWKTTHAIALRKIRKAGKNLGQFLQVLLWEIPRFFVWTCPKHIIVLPVVRTCRFCWRHKGKFPTWCKRQVQKIPERARFLLEVCKDVGRGTIKAVRRIPEFTRDTARSAWRFLKRIPPAARIAAVWLLNSLRAAGAGLVRIAAKLLSLIHTALLSLATFFRNVTARDVLDGLAALLRAVFVELPRTLY</sequence>
<dbReference type="InParanoid" id="A0A136INZ1"/>
<evidence type="ECO:0000313" key="5">
    <source>
        <dbReference type="Proteomes" id="UP000070501"/>
    </source>
</evidence>
<dbReference type="Pfam" id="PF12796">
    <property type="entry name" value="Ank_2"/>
    <property type="match status" value="1"/>
</dbReference>
<dbReference type="AlphaFoldDB" id="A0A136INZ1"/>
<evidence type="ECO:0000256" key="1">
    <source>
        <dbReference type="ARBA" id="ARBA00022737"/>
    </source>
</evidence>
<dbReference type="InterPro" id="IPR002110">
    <property type="entry name" value="Ankyrin_rpt"/>
</dbReference>
<evidence type="ECO:0000256" key="2">
    <source>
        <dbReference type="ARBA" id="ARBA00023043"/>
    </source>
</evidence>
<keyword evidence="5" id="KW-1185">Reference proteome</keyword>
<dbReference type="PANTHER" id="PTHR24198">
    <property type="entry name" value="ANKYRIN REPEAT AND PROTEIN KINASE DOMAIN-CONTAINING PROTEIN"/>
    <property type="match status" value="1"/>
</dbReference>
<dbReference type="InterPro" id="IPR036770">
    <property type="entry name" value="Ankyrin_rpt-contain_sf"/>
</dbReference>
<protein>
    <submittedName>
        <fullName evidence="4">Ankyrin repeat-containing domain protein</fullName>
    </submittedName>
</protein>
<organism evidence="4 5">
    <name type="scientific">Microdochium bolleyi</name>
    <dbReference type="NCBI Taxonomy" id="196109"/>
    <lineage>
        <taxon>Eukaryota</taxon>
        <taxon>Fungi</taxon>
        <taxon>Dikarya</taxon>
        <taxon>Ascomycota</taxon>
        <taxon>Pezizomycotina</taxon>
        <taxon>Sordariomycetes</taxon>
        <taxon>Xylariomycetidae</taxon>
        <taxon>Xylariales</taxon>
        <taxon>Microdochiaceae</taxon>
        <taxon>Microdochium</taxon>
    </lineage>
</organism>
<dbReference type="PROSITE" id="PS50297">
    <property type="entry name" value="ANK_REP_REGION"/>
    <property type="match status" value="1"/>
</dbReference>
<keyword evidence="1" id="KW-0677">Repeat</keyword>
<dbReference type="EMBL" id="KQ964266">
    <property type="protein sequence ID" value="KXJ86635.1"/>
    <property type="molecule type" value="Genomic_DNA"/>
</dbReference>
<accession>A0A136INZ1</accession>
<proteinExistence type="predicted"/>
<feature type="non-terminal residue" evidence="4">
    <location>
        <position position="352"/>
    </location>
</feature>
<dbReference type="PANTHER" id="PTHR24198:SF165">
    <property type="entry name" value="ANKYRIN REPEAT-CONTAINING PROTEIN-RELATED"/>
    <property type="match status" value="1"/>
</dbReference>
<evidence type="ECO:0000256" key="3">
    <source>
        <dbReference type="PROSITE-ProRule" id="PRU00023"/>
    </source>
</evidence>
<dbReference type="Gene3D" id="1.25.40.20">
    <property type="entry name" value="Ankyrin repeat-containing domain"/>
    <property type="match status" value="1"/>
</dbReference>
<gene>
    <name evidence="4" type="ORF">Micbo1qcDRAFT_110640</name>
</gene>
<dbReference type="SUPFAM" id="SSF48403">
    <property type="entry name" value="Ankyrin repeat"/>
    <property type="match status" value="1"/>
</dbReference>
<evidence type="ECO:0000313" key="4">
    <source>
        <dbReference type="EMBL" id="KXJ86635.1"/>
    </source>
</evidence>
<dbReference type="OrthoDB" id="4772757at2759"/>